<dbReference type="InterPro" id="IPR051401">
    <property type="entry name" value="GtrA_CellWall_Glycosyl"/>
</dbReference>
<dbReference type="Proteomes" id="UP000230557">
    <property type="component" value="Unassembled WGS sequence"/>
</dbReference>
<comment type="similarity">
    <text evidence="2">Belongs to the GtrA family.</text>
</comment>
<evidence type="ECO:0000256" key="6">
    <source>
        <dbReference type="SAM" id="Phobius"/>
    </source>
</evidence>
<gene>
    <name evidence="8" type="ORF">COT91_00310</name>
</gene>
<evidence type="ECO:0000256" key="2">
    <source>
        <dbReference type="ARBA" id="ARBA00009399"/>
    </source>
</evidence>
<feature type="transmembrane region" description="Helical" evidence="6">
    <location>
        <begin position="111"/>
        <end position="129"/>
    </location>
</feature>
<comment type="caution">
    <text evidence="8">The sequence shown here is derived from an EMBL/GenBank/DDBJ whole genome shotgun (WGS) entry which is preliminary data.</text>
</comment>
<keyword evidence="5 6" id="KW-0472">Membrane</keyword>
<feature type="transmembrane region" description="Helical" evidence="6">
    <location>
        <begin position="182"/>
        <end position="201"/>
    </location>
</feature>
<dbReference type="Pfam" id="PF04138">
    <property type="entry name" value="GtrA_DPMS_TM"/>
    <property type="match status" value="2"/>
</dbReference>
<feature type="domain" description="GtrA/DPMS transmembrane" evidence="7">
    <location>
        <begin position="143"/>
        <end position="208"/>
    </location>
</feature>
<evidence type="ECO:0000256" key="5">
    <source>
        <dbReference type="ARBA" id="ARBA00023136"/>
    </source>
</evidence>
<feature type="domain" description="GtrA/DPMS transmembrane" evidence="7">
    <location>
        <begin position="18"/>
        <end position="122"/>
    </location>
</feature>
<feature type="transmembrane region" description="Helical" evidence="6">
    <location>
        <begin position="149"/>
        <end position="170"/>
    </location>
</feature>
<comment type="subcellular location">
    <subcellularLocation>
        <location evidence="1">Membrane</location>
        <topology evidence="1">Multi-pass membrane protein</topology>
    </subcellularLocation>
</comment>
<dbReference type="GO" id="GO:0005886">
    <property type="term" value="C:plasma membrane"/>
    <property type="evidence" value="ECO:0007669"/>
    <property type="project" value="TreeGrafter"/>
</dbReference>
<evidence type="ECO:0000313" key="8">
    <source>
        <dbReference type="EMBL" id="PIR97653.1"/>
    </source>
</evidence>
<feature type="transmembrane region" description="Helical" evidence="6">
    <location>
        <begin position="51"/>
        <end position="71"/>
    </location>
</feature>
<evidence type="ECO:0000313" key="9">
    <source>
        <dbReference type="Proteomes" id="UP000230557"/>
    </source>
</evidence>
<evidence type="ECO:0000256" key="1">
    <source>
        <dbReference type="ARBA" id="ARBA00004141"/>
    </source>
</evidence>
<feature type="transmembrane region" description="Helical" evidence="6">
    <location>
        <begin position="21"/>
        <end position="45"/>
    </location>
</feature>
<dbReference type="PANTHER" id="PTHR38459">
    <property type="entry name" value="PROPHAGE BACTOPRENOL-LINKED GLUCOSE TRANSLOCASE HOMOLOG"/>
    <property type="match status" value="1"/>
</dbReference>
<keyword evidence="4 6" id="KW-1133">Transmembrane helix</keyword>
<evidence type="ECO:0000256" key="4">
    <source>
        <dbReference type="ARBA" id="ARBA00022989"/>
    </source>
</evidence>
<proteinExistence type="inferred from homology"/>
<dbReference type="EMBL" id="PFAJ01000005">
    <property type="protein sequence ID" value="PIR97653.1"/>
    <property type="molecule type" value="Genomic_DNA"/>
</dbReference>
<dbReference type="PANTHER" id="PTHR38459:SF1">
    <property type="entry name" value="PROPHAGE BACTOPRENOL-LINKED GLUCOSE TRANSLOCASE HOMOLOG"/>
    <property type="match status" value="1"/>
</dbReference>
<evidence type="ECO:0000256" key="3">
    <source>
        <dbReference type="ARBA" id="ARBA00022692"/>
    </source>
</evidence>
<protein>
    <recommendedName>
        <fullName evidence="7">GtrA/DPMS transmembrane domain-containing protein</fullName>
    </recommendedName>
</protein>
<keyword evidence="3 6" id="KW-0812">Transmembrane</keyword>
<reference evidence="9" key="1">
    <citation type="submission" date="2017-09" db="EMBL/GenBank/DDBJ databases">
        <title>Depth-based differentiation of microbial function through sediment-hosted aquifers and enrichment of novel symbionts in the deep terrestrial subsurface.</title>
        <authorList>
            <person name="Probst A.J."/>
            <person name="Ladd B."/>
            <person name="Jarett J.K."/>
            <person name="Geller-Mcgrath D.E."/>
            <person name="Sieber C.M.K."/>
            <person name="Emerson J.B."/>
            <person name="Anantharaman K."/>
            <person name="Thomas B.C."/>
            <person name="Malmstrom R."/>
            <person name="Stieglmeier M."/>
            <person name="Klingl A."/>
            <person name="Woyke T."/>
            <person name="Ryan C.M."/>
            <person name="Banfield J.F."/>
        </authorList>
    </citation>
    <scope>NUCLEOTIDE SEQUENCE [LARGE SCALE GENOMIC DNA]</scope>
</reference>
<dbReference type="InterPro" id="IPR007267">
    <property type="entry name" value="GtrA_DPMS_TM"/>
</dbReference>
<feature type="transmembrane region" description="Helical" evidence="6">
    <location>
        <begin position="83"/>
        <end position="105"/>
    </location>
</feature>
<name>A0A2H0VEZ8_9BACT</name>
<sequence length="210" mass="23332">MLNIFFAKYKNLIYQFSRFGGIGFLNTAVDFSVINILITLTGVTAGLQLSFVNAAAFTVAVMHSFFWNKYWAFADVGQKISRFLFQLVSAGFLGFIIILGVIIGASQEYKAVFFIILLVILFLGEVALWKVFKLKTQIVQSGQAKEFSLFLIVSIIGIIINSAVVGLVTGLVDPQFGVNPQLWANMAKVLATVVALMWNFIGYKFIVFKK</sequence>
<dbReference type="AlphaFoldDB" id="A0A2H0VEZ8"/>
<evidence type="ECO:0000259" key="7">
    <source>
        <dbReference type="Pfam" id="PF04138"/>
    </source>
</evidence>
<accession>A0A2H0VEZ8</accession>
<organism evidence="8 9">
    <name type="scientific">Candidatus Doudnabacteria bacterium CG10_big_fil_rev_8_21_14_0_10_41_10</name>
    <dbReference type="NCBI Taxonomy" id="1974551"/>
    <lineage>
        <taxon>Bacteria</taxon>
        <taxon>Candidatus Doudnaibacteriota</taxon>
    </lineage>
</organism>
<dbReference type="GO" id="GO:0000271">
    <property type="term" value="P:polysaccharide biosynthetic process"/>
    <property type="evidence" value="ECO:0007669"/>
    <property type="project" value="InterPro"/>
</dbReference>